<evidence type="ECO:0000313" key="2">
    <source>
        <dbReference type="RefSeq" id="XP_030747147.1"/>
    </source>
</evidence>
<gene>
    <name evidence="2" type="primary">LOC115875783</name>
</gene>
<reference evidence="2" key="1">
    <citation type="submission" date="2025-08" db="UniProtKB">
        <authorList>
            <consortium name="RefSeq"/>
        </authorList>
    </citation>
    <scope>IDENTIFICATION</scope>
    <source>
        <tissue evidence="2">Gonads</tissue>
    </source>
</reference>
<sequence length="152" mass="17295">MDIVVLSETKKKGHGSENLGQKSLRRCITSWEPVSPRLIKMNLSLHGKNITIIGVYAVNDDTLVKDKEEFFEQLSYEISKIGQSREIILTGDLNSRIGKKLHDKIVGQFREATLNDNGNRLINICDQNNLRILNGFFQHRDISTPGYNILEI</sequence>
<evidence type="ECO:0000313" key="1">
    <source>
        <dbReference type="Proteomes" id="UP000504635"/>
    </source>
</evidence>
<keyword evidence="1" id="KW-1185">Reference proteome</keyword>
<dbReference type="KEGG" id="soy:115875783"/>
<dbReference type="GeneID" id="115875783"/>
<accession>A0A6J2X7I1</accession>
<protein>
    <submittedName>
        <fullName evidence="2">Craniofacial development protein 2-like</fullName>
    </submittedName>
</protein>
<dbReference type="SUPFAM" id="SSF56219">
    <property type="entry name" value="DNase I-like"/>
    <property type="match status" value="1"/>
</dbReference>
<organism evidence="1 2">
    <name type="scientific">Sitophilus oryzae</name>
    <name type="common">Rice weevil</name>
    <name type="synonym">Curculio oryzae</name>
    <dbReference type="NCBI Taxonomy" id="7048"/>
    <lineage>
        <taxon>Eukaryota</taxon>
        <taxon>Metazoa</taxon>
        <taxon>Ecdysozoa</taxon>
        <taxon>Arthropoda</taxon>
        <taxon>Hexapoda</taxon>
        <taxon>Insecta</taxon>
        <taxon>Pterygota</taxon>
        <taxon>Neoptera</taxon>
        <taxon>Endopterygota</taxon>
        <taxon>Coleoptera</taxon>
        <taxon>Polyphaga</taxon>
        <taxon>Cucujiformia</taxon>
        <taxon>Curculionidae</taxon>
        <taxon>Dryophthorinae</taxon>
        <taxon>Sitophilus</taxon>
    </lineage>
</organism>
<dbReference type="Proteomes" id="UP000504635">
    <property type="component" value="Unplaced"/>
</dbReference>
<dbReference type="InParanoid" id="A0A6J2X7I1"/>
<dbReference type="InterPro" id="IPR036691">
    <property type="entry name" value="Endo/exonu/phosph_ase_sf"/>
</dbReference>
<dbReference type="OrthoDB" id="410542at2759"/>
<name>A0A6J2X7I1_SITOR</name>
<proteinExistence type="predicted"/>
<dbReference type="AlphaFoldDB" id="A0A6J2X7I1"/>
<dbReference type="RefSeq" id="XP_030747147.1">
    <property type="nucleotide sequence ID" value="XM_030891287.1"/>
</dbReference>
<dbReference type="Gene3D" id="3.60.10.10">
    <property type="entry name" value="Endonuclease/exonuclease/phosphatase"/>
    <property type="match status" value="1"/>
</dbReference>